<keyword evidence="5 8" id="KW-0547">Nucleotide-binding</keyword>
<dbReference type="InterPro" id="IPR001048">
    <property type="entry name" value="Asp/Glu/Uridylate_kinase"/>
</dbReference>
<sequence>MNTVKINDFSLLNEILPFIQKYFGNIIVIKYGGAAMQSSILQLKVIQNISLLHSLGLKIVLVHGGGPFINEWLNKLNITPKFNKGIRITDSATMEIVEMVLAGKVNKNLVSLFSQNNIQSIGLSGKDSNLITSSALFNDSNNLVGKIDSINTNLLSLLLNNNYIPVIASIGIGDKNKMYNINADTAAGYIAESLNAHTLILLTDTSGIMLDTQDSSTLLKNLNTESIRKLKDKSVISGGMIPKVDCCIKALKSGVKFAHIIDGRIPDSLLHELFTVTRIGSKIIL</sequence>
<keyword evidence="6 8" id="KW-0418">Kinase</keyword>
<dbReference type="PANTHER" id="PTHR23342">
    <property type="entry name" value="N-ACETYLGLUTAMATE SYNTHASE"/>
    <property type="match status" value="1"/>
</dbReference>
<evidence type="ECO:0000259" key="9">
    <source>
        <dbReference type="Pfam" id="PF00696"/>
    </source>
</evidence>
<evidence type="ECO:0000256" key="2">
    <source>
        <dbReference type="ARBA" id="ARBA00022571"/>
    </source>
</evidence>
<keyword evidence="10" id="KW-0934">Plastid</keyword>
<evidence type="ECO:0000256" key="7">
    <source>
        <dbReference type="ARBA" id="ARBA00022840"/>
    </source>
</evidence>
<evidence type="ECO:0000256" key="3">
    <source>
        <dbReference type="ARBA" id="ARBA00022605"/>
    </source>
</evidence>
<evidence type="ECO:0000256" key="5">
    <source>
        <dbReference type="ARBA" id="ARBA00022741"/>
    </source>
</evidence>
<dbReference type="PANTHER" id="PTHR23342:SF0">
    <property type="entry name" value="N-ACETYLGLUTAMATE SYNTHASE, MITOCHONDRIAL"/>
    <property type="match status" value="1"/>
</dbReference>
<dbReference type="GO" id="GO:0005524">
    <property type="term" value="F:ATP binding"/>
    <property type="evidence" value="ECO:0007669"/>
    <property type="project" value="UniProtKB-UniRule"/>
</dbReference>
<feature type="site" description="Transition state stabilizer" evidence="8">
    <location>
        <position position="243"/>
    </location>
</feature>
<accession>A0A4D6WSH0</accession>
<feature type="site" description="Transition state stabilizer" evidence="8">
    <location>
        <position position="30"/>
    </location>
</feature>
<dbReference type="InterPro" id="IPR001057">
    <property type="entry name" value="Glu/AcGlu_kinase"/>
</dbReference>
<dbReference type="HAMAP" id="MF_00082">
    <property type="entry name" value="ArgB"/>
    <property type="match status" value="1"/>
</dbReference>
<reference evidence="10" key="1">
    <citation type="journal article" date="2019" name="Mol. Phylogenet. Evol.">
        <title>Morphological evolution and classification of the red algal order Ceramiales inferred using plastid phylogenomics.</title>
        <authorList>
            <person name="Diaz-Tapia P."/>
            <person name="Pasella M.M."/>
            <person name="Verbruggen H."/>
            <person name="Maggs C.A."/>
        </authorList>
    </citation>
    <scope>NUCLEOTIDE SEQUENCE</scope>
    <source>
        <strain evidence="10">TZ0704</strain>
    </source>
</reference>
<feature type="domain" description="Aspartate/glutamate/uridylate kinase" evidence="9">
    <location>
        <begin position="25"/>
        <end position="262"/>
    </location>
</feature>
<dbReference type="Gene3D" id="3.40.1160.10">
    <property type="entry name" value="Acetylglutamate kinase-like"/>
    <property type="match status" value="1"/>
</dbReference>
<evidence type="ECO:0000256" key="8">
    <source>
        <dbReference type="HAMAP-Rule" id="MF_00082"/>
    </source>
</evidence>
<keyword evidence="7 8" id="KW-0067">ATP-binding</keyword>
<dbReference type="PIRSF" id="PIRSF000728">
    <property type="entry name" value="NAGK"/>
    <property type="match status" value="1"/>
</dbReference>
<feature type="binding site" evidence="8">
    <location>
        <position position="180"/>
    </location>
    <ligand>
        <name>substrate</name>
    </ligand>
</feature>
<dbReference type="PRINTS" id="PR00474">
    <property type="entry name" value="GLU5KINASE"/>
</dbReference>
<keyword evidence="3 8" id="KW-0028">Amino-acid biosynthesis</keyword>
<dbReference type="InterPro" id="IPR004662">
    <property type="entry name" value="AcgluKinase_fam"/>
</dbReference>
<dbReference type="InterPro" id="IPR036393">
    <property type="entry name" value="AceGlu_kinase-like_sf"/>
</dbReference>
<feature type="binding site" evidence="8">
    <location>
        <begin position="65"/>
        <end position="66"/>
    </location>
    <ligand>
        <name>substrate</name>
    </ligand>
</feature>
<evidence type="ECO:0000256" key="6">
    <source>
        <dbReference type="ARBA" id="ARBA00022777"/>
    </source>
</evidence>
<geneLocation type="plastid" evidence="10"/>
<evidence type="ECO:0000313" key="10">
    <source>
        <dbReference type="EMBL" id="QCI06343.1"/>
    </source>
</evidence>
<dbReference type="Pfam" id="PF00696">
    <property type="entry name" value="AA_kinase"/>
    <property type="match status" value="1"/>
</dbReference>
<dbReference type="EC" id="2.7.2.8" evidence="8"/>
<gene>
    <name evidence="8 10" type="primary">argB</name>
</gene>
<keyword evidence="2 8" id="KW-0055">Arginine biosynthesis</keyword>
<dbReference type="FunFam" id="3.40.1160.10:FF:000004">
    <property type="entry name" value="Acetylglutamate kinase"/>
    <property type="match status" value="1"/>
</dbReference>
<dbReference type="AlphaFoldDB" id="A0A4D6WSH0"/>
<dbReference type="SUPFAM" id="SSF53633">
    <property type="entry name" value="Carbamate kinase-like"/>
    <property type="match status" value="1"/>
</dbReference>
<dbReference type="GO" id="GO:0003991">
    <property type="term" value="F:acetylglutamate kinase activity"/>
    <property type="evidence" value="ECO:0007669"/>
    <property type="project" value="UniProtKB-UniRule"/>
</dbReference>
<proteinExistence type="inferred from homology"/>
<name>A0A4D6WSH0_9FLOR</name>
<evidence type="ECO:0000256" key="1">
    <source>
        <dbReference type="ARBA" id="ARBA00004828"/>
    </source>
</evidence>
<protein>
    <recommendedName>
        <fullName evidence="8">Acetylglutamate kinase</fullName>
        <ecNumber evidence="8">2.7.2.8</ecNumber>
    </recommendedName>
    <alternativeName>
        <fullName evidence="8">N-acetyl-L-glutamate 5-phosphotransferase</fullName>
    </alternativeName>
    <alternativeName>
        <fullName evidence="8">NAG kinase</fullName>
        <shortName evidence="8">NAGK</shortName>
    </alternativeName>
</protein>
<dbReference type="GO" id="GO:0005737">
    <property type="term" value="C:cytoplasm"/>
    <property type="evidence" value="ECO:0007669"/>
    <property type="project" value="InterPro"/>
</dbReference>
<comment type="catalytic activity">
    <reaction evidence="8">
        <text>N-acetyl-L-glutamate + ATP = N-acetyl-L-glutamyl 5-phosphate + ADP</text>
        <dbReference type="Rhea" id="RHEA:14629"/>
        <dbReference type="ChEBI" id="CHEBI:30616"/>
        <dbReference type="ChEBI" id="CHEBI:44337"/>
        <dbReference type="ChEBI" id="CHEBI:57936"/>
        <dbReference type="ChEBI" id="CHEBI:456216"/>
        <dbReference type="EC" id="2.7.2.8"/>
    </reaction>
</comment>
<dbReference type="GO" id="GO:0042450">
    <property type="term" value="P:L-arginine biosynthetic process via ornithine"/>
    <property type="evidence" value="ECO:0007669"/>
    <property type="project" value="UniProtKB-UniRule"/>
</dbReference>
<feature type="binding site" evidence="8">
    <location>
        <position position="87"/>
    </location>
    <ligand>
        <name>substrate</name>
    </ligand>
</feature>
<dbReference type="EMBL" id="MK814652">
    <property type="protein sequence ID" value="QCI06343.1"/>
    <property type="molecule type" value="Genomic_DNA"/>
</dbReference>
<dbReference type="NCBIfam" id="TIGR00761">
    <property type="entry name" value="argB"/>
    <property type="match status" value="1"/>
</dbReference>
<dbReference type="UniPathway" id="UPA00068">
    <property type="reaction ID" value="UER00107"/>
</dbReference>
<comment type="function">
    <text evidence="8">Catalyzes the ATP-dependent phosphorylation of N-acetyl-L-glutamate.</text>
</comment>
<organism evidence="10">
    <name type="scientific">Dictyurus purpurascens</name>
    <dbReference type="NCBI Taxonomy" id="189649"/>
    <lineage>
        <taxon>Eukaryota</taxon>
        <taxon>Rhodophyta</taxon>
        <taxon>Florideophyceae</taxon>
        <taxon>Rhodymeniophycidae</taxon>
        <taxon>Ceramiales</taxon>
        <taxon>Dasyaceae</taxon>
        <taxon>Dictyurus</taxon>
    </lineage>
</organism>
<comment type="similarity">
    <text evidence="8">Belongs to the acetylglutamate kinase family. ArgB subfamily.</text>
</comment>
<reference evidence="10" key="2">
    <citation type="submission" date="2019-04" db="EMBL/GenBank/DDBJ databases">
        <authorList>
            <person name="Pasella M."/>
        </authorList>
    </citation>
    <scope>NUCLEOTIDE SEQUENCE</scope>
    <source>
        <strain evidence="10">TZ0704</strain>
    </source>
</reference>
<keyword evidence="4 8" id="KW-0808">Transferase</keyword>
<comment type="pathway">
    <text evidence="1 8">Amino-acid biosynthesis; L-arginine biosynthesis; N(2)-acetyl-L-ornithine from L-glutamate: step 2/4.</text>
</comment>
<evidence type="ECO:0000256" key="4">
    <source>
        <dbReference type="ARBA" id="ARBA00022679"/>
    </source>
</evidence>
<dbReference type="InterPro" id="IPR037528">
    <property type="entry name" value="ArgB"/>
</dbReference>